<keyword evidence="7" id="KW-0597">Phosphoprotein</keyword>
<evidence type="ECO:0000256" key="8">
    <source>
        <dbReference type="ARBA" id="ARBA00022843"/>
    </source>
</evidence>
<dbReference type="GO" id="GO:0001725">
    <property type="term" value="C:stress fiber"/>
    <property type="evidence" value="ECO:0007669"/>
    <property type="project" value="UniProtKB-SubCell"/>
</dbReference>
<evidence type="ECO:0000256" key="5">
    <source>
        <dbReference type="ARBA" id="ARBA00022490"/>
    </source>
</evidence>
<accession>A0A7E4WB27</accession>
<keyword evidence="9" id="KW-0007">Acetylation</keyword>
<evidence type="ECO:0000256" key="9">
    <source>
        <dbReference type="ARBA" id="ARBA00022990"/>
    </source>
</evidence>
<protein>
    <recommendedName>
        <fullName evidence="13">Dynactin subunit 4</fullName>
    </recommendedName>
</protein>
<sequence>MAALLQTNRVKYECSCGLPFPLDELYFCRQCVKLKCVECTQQFVDNIICQGCFETATAGENRERVGRCPSCYMCPICSTVLMSRSINNKFRLQCTYCRFNTLDAGIEDQVDNDKWKFPSSPNAEFFQNIRSKMLEYAEFDKFEHERNPDKRRRSTLFLSDKYGLNSLYNQRKKSGYADRPEPMKVEYTKMDNVEELSLDEIMAPVENPLDIHNFSEQLQSLSSTKDRWLPEALPVLPRRTVRCGESENSLVKAEYNPLSITFRMRYLAFTYVPDIRMYRPPVITILTQSYVLIYVSNYSNGHVTARVTAVDVDDDSFVSSALNKEVVVPLPPPNTIQDIEDQLQLEGNIPSQVDISKPFYENIIFKRRHQAALTIPVHAKKIVDRNFLKLRMEVEYDNLAPAIPDKSMSRTSIDRNYSSSFLSRSSSMADTTIPPTPTPSDTTLNTSGSADKPKISLSHPITIVIDIGRTIDDNLYDCDMDGKVPSLPTRIPAEDVFA</sequence>
<evidence type="ECO:0000256" key="7">
    <source>
        <dbReference type="ARBA" id="ARBA00022553"/>
    </source>
</evidence>
<keyword evidence="5" id="KW-0963">Cytoplasm</keyword>
<keyword evidence="8" id="KW-0832">Ubl conjugation</keyword>
<comment type="subunit">
    <text evidence="14">Subunit of dynactin, a multiprotein complex part of a tripartite complex with dynein and a adapter, such as BICDL1, BICD2 or HOOK3. The dynactin complex is built around ACTR1A/ACTB filament and consists of an actin-related filament composed of a shoulder domain, a pointed end and a barbed end. Its length is defined by its flexible shoulder domain. The soulder is composed of 2 DCTN1 subunits, 4 DCTN2 and 2 DCTN3. The 4 DCNT2 (via N-terminus) bind the ACTR1A filament and act as molecular rulers to determine the length. The pointed end is important for binding dynein-dynactin cargo adapters. Consists of 4 subunits: ACTR10, DCNT4, DCTN5 and DCTN6. The barbed end is composed of a CAPZA1:CAPZB heterodimers, which binds ACTR1A/ACTB filament and dynactin and stabilizes dynactin. Interacts with ATP7B, but not ATP7A, in a copper-dependent manner. Interacts with ANK2; this interaction is required for localization at costameres. Interacts with N4BP2L1.</text>
</comment>
<dbReference type="GO" id="GO:0005938">
    <property type="term" value="C:cell cortex"/>
    <property type="evidence" value="ECO:0007669"/>
    <property type="project" value="UniProtKB-SubCell"/>
</dbReference>
<dbReference type="WBParaSite" id="Pan_g8587.t1">
    <property type="protein sequence ID" value="Pan_g8587.t1"/>
    <property type="gene ID" value="Pan_g8587"/>
</dbReference>
<evidence type="ECO:0000256" key="11">
    <source>
        <dbReference type="ARBA" id="ARBA00023212"/>
    </source>
</evidence>
<evidence type="ECO:0000256" key="1">
    <source>
        <dbReference type="ARBA" id="ARBA00004300"/>
    </source>
</evidence>
<proteinExistence type="inferred from homology"/>
<evidence type="ECO:0000313" key="17">
    <source>
        <dbReference type="WBParaSite" id="Pan_g8587.t1"/>
    </source>
</evidence>
<reference evidence="16" key="1">
    <citation type="journal article" date="2013" name="Genetics">
        <title>The draft genome and transcriptome of Panagrellus redivivus are shaped by the harsh demands of a free-living lifestyle.</title>
        <authorList>
            <person name="Srinivasan J."/>
            <person name="Dillman A.R."/>
            <person name="Macchietto M.G."/>
            <person name="Heikkinen L."/>
            <person name="Lakso M."/>
            <person name="Fracchia K.M."/>
            <person name="Antoshechkin I."/>
            <person name="Mortazavi A."/>
            <person name="Wong G."/>
            <person name="Sternberg P.W."/>
        </authorList>
    </citation>
    <scope>NUCLEOTIDE SEQUENCE [LARGE SCALE GENOMIC DNA]</scope>
    <source>
        <strain evidence="16">MT8872</strain>
    </source>
</reference>
<feature type="region of interest" description="Disordered" evidence="15">
    <location>
        <begin position="424"/>
        <end position="451"/>
    </location>
</feature>
<evidence type="ECO:0000256" key="12">
    <source>
        <dbReference type="ARBA" id="ARBA00034776"/>
    </source>
</evidence>
<dbReference type="GO" id="GO:0005813">
    <property type="term" value="C:centrosome"/>
    <property type="evidence" value="ECO:0007669"/>
    <property type="project" value="UniProtKB-SubCell"/>
</dbReference>
<dbReference type="GO" id="GO:0030016">
    <property type="term" value="C:myofibril"/>
    <property type="evidence" value="ECO:0007669"/>
    <property type="project" value="UniProtKB-SubCell"/>
</dbReference>
<comment type="subcellular location">
    <subcellularLocation>
        <location evidence="3">Cytoplasm</location>
        <location evidence="3">Cell cortex</location>
    </subcellularLocation>
    <subcellularLocation>
        <location evidence="1">Cytoplasm</location>
        <location evidence="1">Cytoskeleton</location>
        <location evidence="1">Microtubule organizing center</location>
        <location evidence="1">Centrosome</location>
    </subcellularLocation>
    <subcellularLocation>
        <location evidence="2">Cytoplasm</location>
        <location evidence="2">Cytoskeleton</location>
        <location evidence="2">Stress fiber</location>
    </subcellularLocation>
    <subcellularLocation>
        <location evidence="4">Cytoplasm</location>
        <location evidence="4">Myofibril</location>
    </subcellularLocation>
</comment>
<keyword evidence="16" id="KW-1185">Reference proteome</keyword>
<organism evidence="16 17">
    <name type="scientific">Panagrellus redivivus</name>
    <name type="common">Microworm</name>
    <dbReference type="NCBI Taxonomy" id="6233"/>
    <lineage>
        <taxon>Eukaryota</taxon>
        <taxon>Metazoa</taxon>
        <taxon>Ecdysozoa</taxon>
        <taxon>Nematoda</taxon>
        <taxon>Chromadorea</taxon>
        <taxon>Rhabditida</taxon>
        <taxon>Tylenchina</taxon>
        <taxon>Panagrolaimomorpha</taxon>
        <taxon>Panagrolaimoidea</taxon>
        <taxon>Panagrolaimidae</taxon>
        <taxon>Panagrellus</taxon>
    </lineage>
</organism>
<keyword evidence="10" id="KW-0175">Coiled coil</keyword>
<dbReference type="PANTHER" id="PTHR13034">
    <property type="entry name" value="DYNACTIN P62 SUBUNIT"/>
    <property type="match status" value="1"/>
</dbReference>
<dbReference type="GO" id="GO:0005869">
    <property type="term" value="C:dynactin complex"/>
    <property type="evidence" value="ECO:0007669"/>
    <property type="project" value="InterPro"/>
</dbReference>
<evidence type="ECO:0000256" key="6">
    <source>
        <dbReference type="ARBA" id="ARBA00022499"/>
    </source>
</evidence>
<name>A0A7E4WB27_PANRE</name>
<evidence type="ECO:0000256" key="3">
    <source>
        <dbReference type="ARBA" id="ARBA00004544"/>
    </source>
</evidence>
<dbReference type="AlphaFoldDB" id="A0A7E4WB27"/>
<feature type="compositionally biased region" description="Low complexity" evidence="15">
    <location>
        <begin position="424"/>
        <end position="446"/>
    </location>
</feature>
<dbReference type="InterPro" id="IPR008603">
    <property type="entry name" value="DCTN4"/>
</dbReference>
<dbReference type="PANTHER" id="PTHR13034:SF2">
    <property type="entry name" value="DYNACTIN SUBUNIT 4"/>
    <property type="match status" value="1"/>
</dbReference>
<evidence type="ECO:0000256" key="10">
    <source>
        <dbReference type="ARBA" id="ARBA00023054"/>
    </source>
</evidence>
<keyword evidence="6" id="KW-1017">Isopeptide bond</keyword>
<evidence type="ECO:0000256" key="14">
    <source>
        <dbReference type="ARBA" id="ARBA00093507"/>
    </source>
</evidence>
<reference evidence="17" key="2">
    <citation type="submission" date="2020-10" db="UniProtKB">
        <authorList>
            <consortium name="WormBaseParasite"/>
        </authorList>
    </citation>
    <scope>IDENTIFICATION</scope>
</reference>
<keyword evidence="11" id="KW-0206">Cytoskeleton</keyword>
<evidence type="ECO:0000313" key="16">
    <source>
        <dbReference type="Proteomes" id="UP000492821"/>
    </source>
</evidence>
<evidence type="ECO:0000256" key="2">
    <source>
        <dbReference type="ARBA" id="ARBA00004529"/>
    </source>
</evidence>
<evidence type="ECO:0000256" key="4">
    <source>
        <dbReference type="ARBA" id="ARBA00004657"/>
    </source>
</evidence>
<evidence type="ECO:0000256" key="15">
    <source>
        <dbReference type="SAM" id="MobiDB-lite"/>
    </source>
</evidence>
<dbReference type="Proteomes" id="UP000492821">
    <property type="component" value="Unassembled WGS sequence"/>
</dbReference>
<evidence type="ECO:0000256" key="13">
    <source>
        <dbReference type="ARBA" id="ARBA00034864"/>
    </source>
</evidence>
<comment type="similarity">
    <text evidence="12">Belongs to the dynactin subunit 4 family.</text>
</comment>